<keyword evidence="3" id="KW-0808">Transferase</keyword>
<keyword evidence="3" id="KW-0328">Glycosyltransferase</keyword>
<dbReference type="OrthoDB" id="70250at2759"/>
<evidence type="ECO:0000313" key="4">
    <source>
        <dbReference type="Proteomes" id="UP000225706"/>
    </source>
</evidence>
<evidence type="ECO:0000256" key="1">
    <source>
        <dbReference type="SAM" id="MobiDB-lite"/>
    </source>
</evidence>
<dbReference type="PANTHER" id="PTHR21329">
    <property type="entry name" value="PHOSPHATIDYLINOSITOL N-ACETYLGLUCOSAMINYLTRANSFERASE SUBUNIT Q-RELATED"/>
    <property type="match status" value="1"/>
</dbReference>
<name>A0A2B4S7L1_STYPI</name>
<organism evidence="3 4">
    <name type="scientific">Stylophora pistillata</name>
    <name type="common">Smooth cauliflower coral</name>
    <dbReference type="NCBI Taxonomy" id="50429"/>
    <lineage>
        <taxon>Eukaryota</taxon>
        <taxon>Metazoa</taxon>
        <taxon>Cnidaria</taxon>
        <taxon>Anthozoa</taxon>
        <taxon>Hexacorallia</taxon>
        <taxon>Scleractinia</taxon>
        <taxon>Astrocoeniina</taxon>
        <taxon>Pocilloporidae</taxon>
        <taxon>Stylophora</taxon>
    </lineage>
</organism>
<dbReference type="PANTHER" id="PTHR21329:SF3">
    <property type="entry name" value="PHOSPHATIDYLINOSITOL N-ACETYLGLUCOSAMINYLTRANSFERASE SUBUNIT Q"/>
    <property type="match status" value="1"/>
</dbReference>
<dbReference type="GO" id="GO:0016757">
    <property type="term" value="F:glycosyltransferase activity"/>
    <property type="evidence" value="ECO:0007669"/>
    <property type="project" value="UniProtKB-KW"/>
</dbReference>
<feature type="region of interest" description="Disordered" evidence="1">
    <location>
        <begin position="75"/>
        <end position="94"/>
    </location>
</feature>
<proteinExistence type="predicted"/>
<reference evidence="4" key="1">
    <citation type="journal article" date="2017" name="bioRxiv">
        <title>Comparative analysis of the genomes of Stylophora pistillata and Acropora digitifera provides evidence for extensive differences between species of corals.</title>
        <authorList>
            <person name="Voolstra C.R."/>
            <person name="Li Y."/>
            <person name="Liew Y.J."/>
            <person name="Baumgarten S."/>
            <person name="Zoccola D."/>
            <person name="Flot J.-F."/>
            <person name="Tambutte S."/>
            <person name="Allemand D."/>
            <person name="Aranda M."/>
        </authorList>
    </citation>
    <scope>NUCLEOTIDE SEQUENCE [LARGE SCALE GENOMIC DNA]</scope>
</reference>
<dbReference type="EMBL" id="LSMT01000174">
    <property type="protein sequence ID" value="PFX24512.1"/>
    <property type="molecule type" value="Genomic_DNA"/>
</dbReference>
<dbReference type="InterPro" id="IPR007720">
    <property type="entry name" value="PigQ/GPI1"/>
</dbReference>
<dbReference type="Pfam" id="PF05024">
    <property type="entry name" value="Gpi1"/>
    <property type="match status" value="1"/>
</dbReference>
<feature type="transmembrane region" description="Helical" evidence="2">
    <location>
        <begin position="195"/>
        <end position="215"/>
    </location>
</feature>
<dbReference type="AlphaFoldDB" id="A0A2B4S7L1"/>
<feature type="transmembrane region" description="Helical" evidence="2">
    <location>
        <begin position="273"/>
        <end position="290"/>
    </location>
</feature>
<sequence length="436" mass="49898">MGRSWRCLSNLGMKGVRMLYALFYQRQQEQHPVLVDVIKLFSGLSAVFLQLYTRVRQVKALVMCLGKAAVLKDKPDYDGHSTESSNSPIKTDASSKSNVFPLVFFGSLLCAIVIDVVLGLFIVSWLFSSGYNTCSTDLMMEKTEAVVQWISSLLDWLQGAPAGLKINQKLAEYLSIFFLYHLYLWQIYLSYIEPYLQIIISFIIMSGCFGATFLLSLASDVISLITLHIYCFYVYAARLYNFQLQKLLLMAKLFTGRKWNVEKNQEDIVPYRVDRLFLGTLCLTILLFLLPTTAMYYVVFTTLRLIVLFVKGVVSRVINMMNNLPVFALITAFFRPDLIPGGIKFEYVNSLASPEAELNTLQDFPLDITGPLPTVFLILHNQPLPITKLFTQQLLDKYPDQDEYKQDWLPLVKKLAKGELIYPWVKSRTFKKEATQ</sequence>
<feature type="transmembrane region" description="Helical" evidence="2">
    <location>
        <begin position="99"/>
        <end position="127"/>
    </location>
</feature>
<dbReference type="GO" id="GO:0006506">
    <property type="term" value="P:GPI anchor biosynthetic process"/>
    <property type="evidence" value="ECO:0007669"/>
    <property type="project" value="InterPro"/>
</dbReference>
<accession>A0A2B4S7L1</accession>
<evidence type="ECO:0000313" key="3">
    <source>
        <dbReference type="EMBL" id="PFX24512.1"/>
    </source>
</evidence>
<protein>
    <submittedName>
        <fullName evidence="3">Phosphatidylinositol N-acetylglucosaminyltransferase subunit Q</fullName>
    </submittedName>
</protein>
<gene>
    <name evidence="3" type="primary">Pigq</name>
    <name evidence="3" type="ORF">AWC38_SpisGene10880</name>
</gene>
<keyword evidence="4" id="KW-1185">Reference proteome</keyword>
<dbReference type="GO" id="GO:0016020">
    <property type="term" value="C:membrane"/>
    <property type="evidence" value="ECO:0007669"/>
    <property type="project" value="InterPro"/>
</dbReference>
<feature type="transmembrane region" description="Helical" evidence="2">
    <location>
        <begin position="221"/>
        <end position="240"/>
    </location>
</feature>
<dbReference type="STRING" id="50429.A0A2B4S7L1"/>
<dbReference type="GO" id="GO:0005783">
    <property type="term" value="C:endoplasmic reticulum"/>
    <property type="evidence" value="ECO:0007669"/>
    <property type="project" value="TreeGrafter"/>
</dbReference>
<keyword evidence="2" id="KW-1133">Transmembrane helix</keyword>
<dbReference type="Proteomes" id="UP000225706">
    <property type="component" value="Unassembled WGS sequence"/>
</dbReference>
<comment type="caution">
    <text evidence="3">The sequence shown here is derived from an EMBL/GenBank/DDBJ whole genome shotgun (WGS) entry which is preliminary data.</text>
</comment>
<keyword evidence="2" id="KW-0472">Membrane</keyword>
<feature type="compositionally biased region" description="Polar residues" evidence="1">
    <location>
        <begin position="82"/>
        <end position="94"/>
    </location>
</feature>
<evidence type="ECO:0000256" key="2">
    <source>
        <dbReference type="SAM" id="Phobius"/>
    </source>
</evidence>
<keyword evidence="2" id="KW-0812">Transmembrane</keyword>